<comment type="caution">
    <text evidence="2">The sequence shown here is derived from an EMBL/GenBank/DDBJ whole genome shotgun (WGS) entry which is preliminary data.</text>
</comment>
<keyword evidence="3" id="KW-1185">Reference proteome</keyword>
<name>A0AAE3ZL03_9ACTN</name>
<evidence type="ECO:0000256" key="1">
    <source>
        <dbReference type="SAM" id="MobiDB-lite"/>
    </source>
</evidence>
<organism evidence="2 3">
    <name type="scientific">Catenuloplanes niger</name>
    <dbReference type="NCBI Taxonomy" id="587534"/>
    <lineage>
        <taxon>Bacteria</taxon>
        <taxon>Bacillati</taxon>
        <taxon>Actinomycetota</taxon>
        <taxon>Actinomycetes</taxon>
        <taxon>Micromonosporales</taxon>
        <taxon>Micromonosporaceae</taxon>
        <taxon>Catenuloplanes</taxon>
    </lineage>
</organism>
<gene>
    <name evidence="2" type="ORF">J2S44_001087</name>
</gene>
<feature type="region of interest" description="Disordered" evidence="1">
    <location>
        <begin position="81"/>
        <end position="101"/>
    </location>
</feature>
<dbReference type="AlphaFoldDB" id="A0AAE3ZL03"/>
<evidence type="ECO:0000313" key="3">
    <source>
        <dbReference type="Proteomes" id="UP001183629"/>
    </source>
</evidence>
<protein>
    <submittedName>
        <fullName evidence="2">Uncharacterized protein</fullName>
    </submittedName>
</protein>
<accession>A0AAE3ZL03</accession>
<evidence type="ECO:0000313" key="2">
    <source>
        <dbReference type="EMBL" id="MDR7320837.1"/>
    </source>
</evidence>
<dbReference type="Proteomes" id="UP001183629">
    <property type="component" value="Unassembled WGS sequence"/>
</dbReference>
<dbReference type="EMBL" id="JAVDYC010000001">
    <property type="protein sequence ID" value="MDR7320837.1"/>
    <property type="molecule type" value="Genomic_DNA"/>
</dbReference>
<sequence>MSAPERPLVRGEILQLACQDYKFGTLDPLRLQIGTVGGEHHLDDGVWIEVVGVVLADDGSPVRPRPTTLIRAAAINRARQAEQTGVAAARRAHRRTGPAPE</sequence>
<proteinExistence type="predicted"/>
<dbReference type="RefSeq" id="WP_310409500.1">
    <property type="nucleotide sequence ID" value="NZ_JAVDYC010000001.1"/>
</dbReference>
<reference evidence="2 3" key="1">
    <citation type="submission" date="2023-07" db="EMBL/GenBank/DDBJ databases">
        <title>Sequencing the genomes of 1000 actinobacteria strains.</title>
        <authorList>
            <person name="Klenk H.-P."/>
        </authorList>
    </citation>
    <scope>NUCLEOTIDE SEQUENCE [LARGE SCALE GENOMIC DNA]</scope>
    <source>
        <strain evidence="2 3">DSM 44711</strain>
    </source>
</reference>
<feature type="compositionally biased region" description="Basic residues" evidence="1">
    <location>
        <begin position="90"/>
        <end position="101"/>
    </location>
</feature>